<keyword evidence="1" id="KW-0560">Oxidoreductase</keyword>
<sequence length="258" mass="26594">MLSLGSEGVATHLPPHAVLANAAGAMEHQTAELACTLLLAASRGIPAFAQQATWANSRSPGLWGKRVVVLGHGGIGREVVRRLAPFEAEIVCIARTGRTLHDGTVIHPVSVLAEIVQGADALICTVPLSSETAGLVDAGILAALADGAIVVNVGRGPVVHTEALVAELTSGRLSAALDVTDPEPLPDGHALWDLPNALVTPHVGGNTDAMRLLLHRLVAEQIVRVGGGDDPENIILNHSSIGPGRGVPTKNALKETSR</sequence>
<evidence type="ECO:0000256" key="2">
    <source>
        <dbReference type="ARBA" id="ARBA00023027"/>
    </source>
</evidence>
<proteinExistence type="predicted"/>
<evidence type="ECO:0000259" key="4">
    <source>
        <dbReference type="Pfam" id="PF02826"/>
    </source>
</evidence>
<evidence type="ECO:0000313" key="5">
    <source>
        <dbReference type="EMBL" id="GGD62533.1"/>
    </source>
</evidence>
<feature type="domain" description="D-isomer specific 2-hydroxyacid dehydrogenase NAD-binding" evidence="4">
    <location>
        <begin position="36"/>
        <end position="204"/>
    </location>
</feature>
<dbReference type="InterPro" id="IPR006140">
    <property type="entry name" value="D-isomer_DH_NAD-bd"/>
</dbReference>
<comment type="caution">
    <text evidence="5">The sequence shown here is derived from an EMBL/GenBank/DDBJ whole genome shotgun (WGS) entry which is preliminary data.</text>
</comment>
<dbReference type="PANTHER" id="PTHR10996:SF178">
    <property type="entry name" value="2-HYDROXYACID DEHYDROGENASE YGL185C-RELATED"/>
    <property type="match status" value="1"/>
</dbReference>
<dbReference type="InterPro" id="IPR050223">
    <property type="entry name" value="D-isomer_2-hydroxyacid_DH"/>
</dbReference>
<accession>A0ABQ1RAW0</accession>
<dbReference type="Gene3D" id="3.40.50.720">
    <property type="entry name" value="NAD(P)-binding Rossmann-like Domain"/>
    <property type="match status" value="2"/>
</dbReference>
<dbReference type="EMBL" id="BMCM01000001">
    <property type="protein sequence ID" value="GGD62533.1"/>
    <property type="molecule type" value="Genomic_DNA"/>
</dbReference>
<feature type="region of interest" description="Disordered" evidence="3">
    <location>
        <begin position="237"/>
        <end position="258"/>
    </location>
</feature>
<dbReference type="SUPFAM" id="SSF51735">
    <property type="entry name" value="NAD(P)-binding Rossmann-fold domains"/>
    <property type="match status" value="1"/>
</dbReference>
<dbReference type="PANTHER" id="PTHR10996">
    <property type="entry name" value="2-HYDROXYACID DEHYDROGENASE-RELATED"/>
    <property type="match status" value="1"/>
</dbReference>
<dbReference type="Proteomes" id="UP000629365">
    <property type="component" value="Unassembled WGS sequence"/>
</dbReference>
<keyword evidence="6" id="KW-1185">Reference proteome</keyword>
<evidence type="ECO:0000256" key="1">
    <source>
        <dbReference type="ARBA" id="ARBA00023002"/>
    </source>
</evidence>
<keyword evidence="2" id="KW-0520">NAD</keyword>
<dbReference type="Pfam" id="PF02826">
    <property type="entry name" value="2-Hacid_dh_C"/>
    <property type="match status" value="1"/>
</dbReference>
<dbReference type="InterPro" id="IPR036291">
    <property type="entry name" value="NAD(P)-bd_dom_sf"/>
</dbReference>
<gene>
    <name evidence="5" type="ORF">GCM10007269_02120</name>
</gene>
<name>A0ABQ1RAW0_9MICO</name>
<protein>
    <recommendedName>
        <fullName evidence="4">D-isomer specific 2-hydroxyacid dehydrogenase NAD-binding domain-containing protein</fullName>
    </recommendedName>
</protein>
<evidence type="ECO:0000256" key="3">
    <source>
        <dbReference type="SAM" id="MobiDB-lite"/>
    </source>
</evidence>
<evidence type="ECO:0000313" key="6">
    <source>
        <dbReference type="Proteomes" id="UP000629365"/>
    </source>
</evidence>
<organism evidence="5 6">
    <name type="scientific">Microbacterium murale</name>
    <dbReference type="NCBI Taxonomy" id="1081040"/>
    <lineage>
        <taxon>Bacteria</taxon>
        <taxon>Bacillati</taxon>
        <taxon>Actinomycetota</taxon>
        <taxon>Actinomycetes</taxon>
        <taxon>Micrococcales</taxon>
        <taxon>Microbacteriaceae</taxon>
        <taxon>Microbacterium</taxon>
    </lineage>
</organism>
<reference evidence="6" key="1">
    <citation type="journal article" date="2019" name="Int. J. Syst. Evol. Microbiol.">
        <title>The Global Catalogue of Microorganisms (GCM) 10K type strain sequencing project: providing services to taxonomists for standard genome sequencing and annotation.</title>
        <authorList>
            <consortium name="The Broad Institute Genomics Platform"/>
            <consortium name="The Broad Institute Genome Sequencing Center for Infectious Disease"/>
            <person name="Wu L."/>
            <person name="Ma J."/>
        </authorList>
    </citation>
    <scope>NUCLEOTIDE SEQUENCE [LARGE SCALE GENOMIC DNA]</scope>
    <source>
        <strain evidence="6">CCM 7640</strain>
    </source>
</reference>